<gene>
    <name evidence="2" type="ORF">L596_001033</name>
</gene>
<evidence type="ECO:0000256" key="1">
    <source>
        <dbReference type="SAM" id="MobiDB-lite"/>
    </source>
</evidence>
<evidence type="ECO:0000313" key="3">
    <source>
        <dbReference type="Proteomes" id="UP000298663"/>
    </source>
</evidence>
<reference evidence="2 3" key="1">
    <citation type="journal article" date="2015" name="Genome Biol.">
        <title>Comparative genomics of Steinernema reveals deeply conserved gene regulatory networks.</title>
        <authorList>
            <person name="Dillman A.R."/>
            <person name="Macchietto M."/>
            <person name="Porter C.F."/>
            <person name="Rogers A."/>
            <person name="Williams B."/>
            <person name="Antoshechkin I."/>
            <person name="Lee M.M."/>
            <person name="Goodwin Z."/>
            <person name="Lu X."/>
            <person name="Lewis E.E."/>
            <person name="Goodrich-Blair H."/>
            <person name="Stock S.P."/>
            <person name="Adams B.J."/>
            <person name="Sternberg P.W."/>
            <person name="Mortazavi A."/>
        </authorList>
    </citation>
    <scope>NUCLEOTIDE SEQUENCE [LARGE SCALE GENOMIC DNA]</scope>
    <source>
        <strain evidence="2 3">ALL</strain>
    </source>
</reference>
<feature type="compositionally biased region" description="Basic and acidic residues" evidence="1">
    <location>
        <begin position="99"/>
        <end position="114"/>
    </location>
</feature>
<evidence type="ECO:0000313" key="2">
    <source>
        <dbReference type="EMBL" id="TMS33274.1"/>
    </source>
</evidence>
<dbReference type="AlphaFoldDB" id="A0A4U8UK39"/>
<proteinExistence type="predicted"/>
<sequence>MSWIGDTLPTVVLVKSSTVVQIQERFSVVEVSRATSRKYTICKIGLSLVADRRREVIKSSRISEHRTAPKQASTGLVEKIDLRAKFSKTVRFSGRKFKKSADMGYKKNHSEAKNSAKKRASLGP</sequence>
<feature type="compositionally biased region" description="Basic residues" evidence="1">
    <location>
        <begin position="115"/>
        <end position="124"/>
    </location>
</feature>
<feature type="region of interest" description="Disordered" evidence="1">
    <location>
        <begin position="98"/>
        <end position="124"/>
    </location>
</feature>
<organism evidence="2 3">
    <name type="scientific">Steinernema carpocapsae</name>
    <name type="common">Entomopathogenic nematode</name>
    <dbReference type="NCBI Taxonomy" id="34508"/>
    <lineage>
        <taxon>Eukaryota</taxon>
        <taxon>Metazoa</taxon>
        <taxon>Ecdysozoa</taxon>
        <taxon>Nematoda</taxon>
        <taxon>Chromadorea</taxon>
        <taxon>Rhabditida</taxon>
        <taxon>Tylenchina</taxon>
        <taxon>Panagrolaimomorpha</taxon>
        <taxon>Strongyloidoidea</taxon>
        <taxon>Steinernematidae</taxon>
        <taxon>Steinernema</taxon>
    </lineage>
</organism>
<keyword evidence="3" id="KW-1185">Reference proteome</keyword>
<comment type="caution">
    <text evidence="2">The sequence shown here is derived from an EMBL/GenBank/DDBJ whole genome shotgun (WGS) entry which is preliminary data.</text>
</comment>
<dbReference type="EMBL" id="AZBU02000001">
    <property type="protein sequence ID" value="TMS33274.1"/>
    <property type="molecule type" value="Genomic_DNA"/>
</dbReference>
<dbReference type="Proteomes" id="UP000298663">
    <property type="component" value="Unassembled WGS sequence"/>
</dbReference>
<protein>
    <submittedName>
        <fullName evidence="2">Uncharacterized protein</fullName>
    </submittedName>
</protein>
<accession>A0A4U8UK39</accession>
<reference evidence="2 3" key="2">
    <citation type="journal article" date="2019" name="G3 (Bethesda)">
        <title>Hybrid Assembly of the Genome of the Entomopathogenic Nematode Steinernema carpocapsae Identifies the X-Chromosome.</title>
        <authorList>
            <person name="Serra L."/>
            <person name="Macchietto M."/>
            <person name="Macias-Munoz A."/>
            <person name="McGill C.J."/>
            <person name="Rodriguez I.M."/>
            <person name="Rodriguez B."/>
            <person name="Murad R."/>
            <person name="Mortazavi A."/>
        </authorList>
    </citation>
    <scope>NUCLEOTIDE SEQUENCE [LARGE SCALE GENOMIC DNA]</scope>
    <source>
        <strain evidence="2 3">ALL</strain>
    </source>
</reference>
<name>A0A4U8UK39_STECR</name>